<dbReference type="SUPFAM" id="SSF55073">
    <property type="entry name" value="Nucleotide cyclase"/>
    <property type="match status" value="1"/>
</dbReference>
<keyword evidence="3" id="KW-0804">Transcription</keyword>
<dbReference type="PANTHER" id="PTHR43280:SF2">
    <property type="entry name" value="HTH-TYPE TRANSCRIPTIONAL REGULATOR EXSA"/>
    <property type="match status" value="1"/>
</dbReference>
<keyword evidence="6" id="KW-1185">Reference proteome</keyword>
<dbReference type="SUPFAM" id="SSF46689">
    <property type="entry name" value="Homeodomain-like"/>
    <property type="match status" value="1"/>
</dbReference>
<dbReference type="InterPro" id="IPR025336">
    <property type="entry name" value="SCO4226-like"/>
</dbReference>
<dbReference type="RefSeq" id="WP_163345538.1">
    <property type="nucleotide sequence ID" value="NZ_CP048409.1"/>
</dbReference>
<dbReference type="Gene3D" id="3.30.70.1230">
    <property type="entry name" value="Nucleotide cyclase"/>
    <property type="match status" value="1"/>
</dbReference>
<dbReference type="PANTHER" id="PTHR43280">
    <property type="entry name" value="ARAC-FAMILY TRANSCRIPTIONAL REGULATOR"/>
    <property type="match status" value="1"/>
</dbReference>
<evidence type="ECO:0000259" key="4">
    <source>
        <dbReference type="PROSITE" id="PS01124"/>
    </source>
</evidence>
<dbReference type="EMBL" id="CP048409">
    <property type="protein sequence ID" value="QIA07617.1"/>
    <property type="molecule type" value="Genomic_DNA"/>
</dbReference>
<proteinExistence type="predicted"/>
<dbReference type="InterPro" id="IPR018060">
    <property type="entry name" value="HTH_AraC"/>
</dbReference>
<protein>
    <submittedName>
        <fullName evidence="5">DUF4242 domain-containing protein</fullName>
    </submittedName>
</protein>
<dbReference type="Pfam" id="PF14026">
    <property type="entry name" value="SCO4226-like"/>
    <property type="match status" value="1"/>
</dbReference>
<accession>A0A6C0RC18</accession>
<dbReference type="AlphaFoldDB" id="A0A6C0RC18"/>
<dbReference type="Proteomes" id="UP000474630">
    <property type="component" value="Chromosome"/>
</dbReference>
<dbReference type="InterPro" id="IPR009057">
    <property type="entry name" value="Homeodomain-like_sf"/>
</dbReference>
<keyword evidence="1" id="KW-0805">Transcription regulation</keyword>
<evidence type="ECO:0000256" key="1">
    <source>
        <dbReference type="ARBA" id="ARBA00023015"/>
    </source>
</evidence>
<evidence type="ECO:0000256" key="3">
    <source>
        <dbReference type="ARBA" id="ARBA00023163"/>
    </source>
</evidence>
<dbReference type="GO" id="GO:0003700">
    <property type="term" value="F:DNA-binding transcription factor activity"/>
    <property type="evidence" value="ECO:0007669"/>
    <property type="project" value="InterPro"/>
</dbReference>
<dbReference type="InterPro" id="IPR042557">
    <property type="entry name" value="SCO4226"/>
</dbReference>
<name>A0A6C0RC18_9BACT</name>
<dbReference type="KEGG" id="drc:G0Q07_07705"/>
<organism evidence="5 6">
    <name type="scientific">Draconibacterium halophilum</name>
    <dbReference type="NCBI Taxonomy" id="2706887"/>
    <lineage>
        <taxon>Bacteria</taxon>
        <taxon>Pseudomonadati</taxon>
        <taxon>Bacteroidota</taxon>
        <taxon>Bacteroidia</taxon>
        <taxon>Marinilabiliales</taxon>
        <taxon>Prolixibacteraceae</taxon>
        <taxon>Draconibacterium</taxon>
    </lineage>
</organism>
<evidence type="ECO:0000256" key="2">
    <source>
        <dbReference type="ARBA" id="ARBA00023125"/>
    </source>
</evidence>
<feature type="domain" description="HTH araC/xylS-type" evidence="4">
    <location>
        <begin position="270"/>
        <end position="368"/>
    </location>
</feature>
<keyword evidence="2" id="KW-0238">DNA-binding</keyword>
<reference evidence="5 6" key="1">
    <citation type="submission" date="2020-02" db="EMBL/GenBank/DDBJ databases">
        <title>Genome sequencing for Draconibacterium sp. strain M1.</title>
        <authorList>
            <person name="Park S.-J."/>
        </authorList>
    </citation>
    <scope>NUCLEOTIDE SEQUENCE [LARGE SCALE GENOMIC DNA]</scope>
    <source>
        <strain evidence="5 6">M1</strain>
    </source>
</reference>
<sequence>MPLFMDYHITPGIKLEEAKKAHLKDLEVQSKYNVKYHQFWVNEKDGMVFCLMEGPSKEACRAVHKEANDIKTCNLVEVDGGMYSAFMAYDQALDHGIVMKNASQADTGYRFILTLDIISLTTIKKSIDFDRLKFPEKPRQIAGDYIHKYQGRILRQLQNDSIIATFYTPESAVQCAIGIRETFNKNIAELKDASWNIRYKMGISVGQPVTDHGNAIFERAVEQSYRFCKIAGNGEIITSSLLGKLSVFCDQEIEKQTVKVMNEAEEAFLTKLFTIVDGHYPNEAFNVESLSREIGVSRPHLYRKIRHLTGTSPNGFIRDLRLSKALSLMKQRKKNITEIALEVGISNPSYFAKCFHEKYGILPSQVVV</sequence>
<dbReference type="PROSITE" id="PS01124">
    <property type="entry name" value="HTH_ARAC_FAMILY_2"/>
    <property type="match status" value="1"/>
</dbReference>
<gene>
    <name evidence="5" type="ORF">G0Q07_07705</name>
</gene>
<dbReference type="SMART" id="SM00342">
    <property type="entry name" value="HTH_ARAC"/>
    <property type="match status" value="1"/>
</dbReference>
<dbReference type="Pfam" id="PF12833">
    <property type="entry name" value="HTH_18"/>
    <property type="match status" value="1"/>
</dbReference>
<dbReference type="GO" id="GO:0043565">
    <property type="term" value="F:sequence-specific DNA binding"/>
    <property type="evidence" value="ECO:0007669"/>
    <property type="project" value="InterPro"/>
</dbReference>
<dbReference type="InterPro" id="IPR029787">
    <property type="entry name" value="Nucleotide_cyclase"/>
</dbReference>
<evidence type="ECO:0000313" key="5">
    <source>
        <dbReference type="EMBL" id="QIA07617.1"/>
    </source>
</evidence>
<evidence type="ECO:0000313" key="6">
    <source>
        <dbReference type="Proteomes" id="UP000474630"/>
    </source>
</evidence>
<dbReference type="Gene3D" id="1.10.10.60">
    <property type="entry name" value="Homeodomain-like"/>
    <property type="match status" value="1"/>
</dbReference>
<dbReference type="Gene3D" id="3.30.70.3090">
    <property type="entry name" value="ORF SCO4226, nickel-binding ferredoxin-like monomer"/>
    <property type="match status" value="1"/>
</dbReference>